<feature type="region of interest" description="Disordered" evidence="1">
    <location>
        <begin position="78"/>
        <end position="114"/>
    </location>
</feature>
<keyword evidence="2" id="KW-0812">Transmembrane</keyword>
<feature type="region of interest" description="Disordered" evidence="1">
    <location>
        <begin position="481"/>
        <end position="529"/>
    </location>
</feature>
<dbReference type="AlphaFoldDB" id="A0A2P6N3C3"/>
<evidence type="ECO:0000256" key="2">
    <source>
        <dbReference type="SAM" id="Phobius"/>
    </source>
</evidence>
<protein>
    <submittedName>
        <fullName evidence="3">Uncharacterized protein</fullName>
    </submittedName>
</protein>
<keyword evidence="4" id="KW-1185">Reference proteome</keyword>
<feature type="transmembrane region" description="Helical" evidence="2">
    <location>
        <begin position="44"/>
        <end position="68"/>
    </location>
</feature>
<keyword evidence="2" id="KW-0472">Membrane</keyword>
<gene>
    <name evidence="3" type="ORF">PROFUN_13689</name>
</gene>
<dbReference type="Proteomes" id="UP000241769">
    <property type="component" value="Unassembled WGS sequence"/>
</dbReference>
<comment type="caution">
    <text evidence="3">The sequence shown here is derived from an EMBL/GenBank/DDBJ whole genome shotgun (WGS) entry which is preliminary data.</text>
</comment>
<evidence type="ECO:0000256" key="1">
    <source>
        <dbReference type="SAM" id="MobiDB-lite"/>
    </source>
</evidence>
<evidence type="ECO:0000313" key="4">
    <source>
        <dbReference type="Proteomes" id="UP000241769"/>
    </source>
</evidence>
<evidence type="ECO:0000313" key="3">
    <source>
        <dbReference type="EMBL" id="PRP78456.1"/>
    </source>
</evidence>
<proteinExistence type="predicted"/>
<accession>A0A2P6N3C3</accession>
<name>A0A2P6N3C3_9EUKA</name>
<dbReference type="EMBL" id="MDYQ01000222">
    <property type="protein sequence ID" value="PRP78456.1"/>
    <property type="molecule type" value="Genomic_DNA"/>
</dbReference>
<keyword evidence="2" id="KW-1133">Transmembrane helix</keyword>
<dbReference type="InParanoid" id="A0A2P6N3C3"/>
<organism evidence="3 4">
    <name type="scientific">Planoprotostelium fungivorum</name>
    <dbReference type="NCBI Taxonomy" id="1890364"/>
    <lineage>
        <taxon>Eukaryota</taxon>
        <taxon>Amoebozoa</taxon>
        <taxon>Evosea</taxon>
        <taxon>Variosea</taxon>
        <taxon>Cavosteliida</taxon>
        <taxon>Cavosteliaceae</taxon>
        <taxon>Planoprotostelium</taxon>
    </lineage>
</organism>
<feature type="compositionally biased region" description="Polar residues" evidence="1">
    <location>
        <begin position="482"/>
        <end position="491"/>
    </location>
</feature>
<sequence>MTKVLEEVLGLTFSASTHTALDYNEDLLSCQAEKRPKCRVSSTAWYLLIDMKGVTALLLLAILALAAAEHPHTFRKRQLEGLLGQKNTPKDEDTPTRTTAFDAAPASGDDQDFTDPMNDFFGPDFEGTDEQYSRMTNYPGFKVGGTTFGKRQFNGLPDLGGLTQSVPFFGQQRRGVPSVPSIPSIPNIPSVPGVPDVGGLLQGVNFGAHKRQLPQLDQLFQSVPSFGKRQLDGLPLAGLLSGLGGLTGGAGGATGAMGGLPVPVPGLGKRGNKPQMSSPVSAPTLPALPNIPGIDSNGFMTSEPPKHHLQNAFRDNARKRAEAQSSFLDNSPVSQGFDLASSAFNVVPPVHPHKRGLLGPDAPLLGGPLASAHFQKRDAPPIFGLNNLPNIPARFNGASLSNSPVNIFSGNGAGGANTYYTNDYNSHYPDYSDYFDYTQYNYNNYPAGPYPPNNQNNNYPPYYFSREGAPKDKNTYRRRDVNSINKGTNNPIGFGFNEDGNQPLGVTGKGQHAPFAVGSSPFQKGDGAEDPVDLERVRAFVFPCISSDTYKVIDSQGGTLNSLPSLPNYGNPANLPGSFGIMKNGVQARPNRGGYGSYGGNNGYNGGNNEYNGGNNGYMGQMGYGDHQYNNGNNGYGYPRY</sequence>
<reference evidence="3 4" key="1">
    <citation type="journal article" date="2018" name="Genome Biol. Evol.">
        <title>Multiple Roots of Fruiting Body Formation in Amoebozoa.</title>
        <authorList>
            <person name="Hillmann F."/>
            <person name="Forbes G."/>
            <person name="Novohradska S."/>
            <person name="Ferling I."/>
            <person name="Riege K."/>
            <person name="Groth M."/>
            <person name="Westermann M."/>
            <person name="Marz M."/>
            <person name="Spaller T."/>
            <person name="Winckler T."/>
            <person name="Schaap P."/>
            <person name="Glockner G."/>
        </authorList>
    </citation>
    <scope>NUCLEOTIDE SEQUENCE [LARGE SCALE GENOMIC DNA]</scope>
    <source>
        <strain evidence="3 4">Jena</strain>
    </source>
</reference>